<sequence length="60" mass="6431">MDSVLWTPRFAGVYFLAAALLLVLFSAIDASLAIAAPLPLMSVGLGVAVLIHNRQRHSVR</sequence>
<reference evidence="2 3" key="1">
    <citation type="submission" date="2024-03" db="EMBL/GenBank/DDBJ databases">
        <title>Rhodococcus navarretei sp. nov. and Pseudarthrobacter quantumdoti sp. nov., two new species with the ability to biosynthesize Quantum Dots isolated from soil samples at Union Glacier, Antarctica.</title>
        <authorList>
            <person name="Vargas M."/>
        </authorList>
    </citation>
    <scope>NUCLEOTIDE SEQUENCE [LARGE SCALE GENOMIC DNA]</scope>
    <source>
        <strain evidence="2 3">EXRC-4A-4</strain>
    </source>
</reference>
<feature type="transmembrane region" description="Helical" evidence="1">
    <location>
        <begin position="12"/>
        <end position="28"/>
    </location>
</feature>
<evidence type="ECO:0000313" key="2">
    <source>
        <dbReference type="EMBL" id="MEK8071327.1"/>
    </source>
</evidence>
<evidence type="ECO:0000313" key="3">
    <source>
        <dbReference type="Proteomes" id="UP001456513"/>
    </source>
</evidence>
<keyword evidence="1" id="KW-0472">Membrane</keyword>
<gene>
    <name evidence="2" type="ORF">AABD04_10800</name>
</gene>
<comment type="caution">
    <text evidence="2">The sequence shown here is derived from an EMBL/GenBank/DDBJ whole genome shotgun (WGS) entry which is preliminary data.</text>
</comment>
<dbReference type="Proteomes" id="UP001456513">
    <property type="component" value="Unassembled WGS sequence"/>
</dbReference>
<dbReference type="RefSeq" id="WP_341441171.1">
    <property type="nucleotide sequence ID" value="NZ_JBBPCN010000001.1"/>
</dbReference>
<keyword evidence="3" id="KW-1185">Reference proteome</keyword>
<name>A0ABU9CVD3_9NOCA</name>
<accession>A0ABU9CVD3</accession>
<evidence type="ECO:0000256" key="1">
    <source>
        <dbReference type="SAM" id="Phobius"/>
    </source>
</evidence>
<keyword evidence="1" id="KW-0812">Transmembrane</keyword>
<dbReference type="EMBL" id="JBBPCN010000001">
    <property type="protein sequence ID" value="MEK8071327.1"/>
    <property type="molecule type" value="Genomic_DNA"/>
</dbReference>
<feature type="transmembrane region" description="Helical" evidence="1">
    <location>
        <begin position="34"/>
        <end position="51"/>
    </location>
</feature>
<proteinExistence type="predicted"/>
<organism evidence="2 3">
    <name type="scientific">Rhodococcus navarretei</name>
    <dbReference type="NCBI Taxonomy" id="3128981"/>
    <lineage>
        <taxon>Bacteria</taxon>
        <taxon>Bacillati</taxon>
        <taxon>Actinomycetota</taxon>
        <taxon>Actinomycetes</taxon>
        <taxon>Mycobacteriales</taxon>
        <taxon>Nocardiaceae</taxon>
        <taxon>Rhodococcus</taxon>
    </lineage>
</organism>
<keyword evidence="1" id="KW-1133">Transmembrane helix</keyword>
<protein>
    <submittedName>
        <fullName evidence="2">Uncharacterized protein</fullName>
    </submittedName>
</protein>